<reference evidence="12" key="1">
    <citation type="submission" date="2022-04" db="EMBL/GenBank/DDBJ databases">
        <title>Desulfatitalea alkaliphila sp. nov., a novel anaerobic sulfate-reducing bacterium isolated from terrestrial mud volcano, Taman Peninsula, Russia.</title>
        <authorList>
            <person name="Khomyakova M.A."/>
            <person name="Merkel A.Y."/>
            <person name="Slobodkin A.I."/>
        </authorList>
    </citation>
    <scope>NUCLEOTIDE SEQUENCE</scope>
    <source>
        <strain evidence="12">M08but</strain>
    </source>
</reference>
<feature type="domain" description="ABC transporter" evidence="10">
    <location>
        <begin position="1"/>
        <end position="232"/>
    </location>
</feature>
<feature type="domain" description="Mop" evidence="11">
    <location>
        <begin position="292"/>
        <end position="357"/>
    </location>
</feature>
<dbReference type="GO" id="GO:0015098">
    <property type="term" value="F:molybdate ion transmembrane transporter activity"/>
    <property type="evidence" value="ECO:0007669"/>
    <property type="project" value="InterPro"/>
</dbReference>
<keyword evidence="7" id="KW-1278">Translocase</keyword>
<dbReference type="PANTHER" id="PTHR43514:SF4">
    <property type="entry name" value="ABC TRANSPORTER I FAMILY MEMBER 10"/>
    <property type="match status" value="1"/>
</dbReference>
<dbReference type="GO" id="GO:0005524">
    <property type="term" value="F:ATP binding"/>
    <property type="evidence" value="ECO:0007669"/>
    <property type="project" value="UniProtKB-KW"/>
</dbReference>
<dbReference type="InterPro" id="IPR011868">
    <property type="entry name" value="ModC_ABC_ATP-bd"/>
</dbReference>
<dbReference type="Pfam" id="PF00005">
    <property type="entry name" value="ABC_tran"/>
    <property type="match status" value="1"/>
</dbReference>
<dbReference type="InterPro" id="IPR003439">
    <property type="entry name" value="ABC_transporter-like_ATP-bd"/>
</dbReference>
<accession>A0AA41R0R1</accession>
<sequence length="370" mass="39972">MEINVTRRQGGFLVDATFGGPASGVTALFGPSGAGKTSLINMVAGLVRPDAGRISVNGLCLFDVERRINLPPEKRRIGYVFQDGRLLPHLSVRANLTYGMHRTPAERRFVTFDAVVELLGIGHLLGRRPARLSGGEKQRVAIGRALLTSPAMLLMDEPLASLDASRKSEVLPFIAQLSRAYAIPILYVSHMMDEILNLADHLVIMDSGRVVASGELQELFSKPELQAHIGKENFGSVISTVVEEPLDASGLTSLRFGEHVLKVAAVPAGRGAPMRVRISARHVAVARQAPALTSFQNIFSGKVVQIGYGGESHVDLLLDIGCLLWARITRKSFLDLGLQEGQAVFALIKSVAVKTIALETPPSRFCRGSR</sequence>
<dbReference type="AlphaFoldDB" id="A0AA41R0R1"/>
<proteinExistence type="predicted"/>
<dbReference type="GO" id="GO:0140359">
    <property type="term" value="F:ABC-type transporter activity"/>
    <property type="evidence" value="ECO:0007669"/>
    <property type="project" value="InterPro"/>
</dbReference>
<dbReference type="InterPro" id="IPR027417">
    <property type="entry name" value="P-loop_NTPase"/>
</dbReference>
<dbReference type="PANTHER" id="PTHR43514">
    <property type="entry name" value="ABC TRANSPORTER I FAMILY MEMBER 10"/>
    <property type="match status" value="1"/>
</dbReference>
<dbReference type="SUPFAM" id="SSF52540">
    <property type="entry name" value="P-loop containing nucleoside triphosphate hydrolases"/>
    <property type="match status" value="1"/>
</dbReference>
<dbReference type="InterPro" id="IPR003593">
    <property type="entry name" value="AAA+_ATPase"/>
</dbReference>
<protein>
    <submittedName>
        <fullName evidence="12">Molybdenum ABC transporter ATP-binding protein</fullName>
    </submittedName>
</protein>
<evidence type="ECO:0000256" key="5">
    <source>
        <dbReference type="ARBA" id="ARBA00022741"/>
    </source>
</evidence>
<dbReference type="Pfam" id="PF03459">
    <property type="entry name" value="TOBE"/>
    <property type="match status" value="1"/>
</dbReference>
<comment type="caution">
    <text evidence="12">The sequence shown here is derived from an EMBL/GenBank/DDBJ whole genome shotgun (WGS) entry which is preliminary data.</text>
</comment>
<evidence type="ECO:0000313" key="13">
    <source>
        <dbReference type="Proteomes" id="UP001165427"/>
    </source>
</evidence>
<evidence type="ECO:0000256" key="8">
    <source>
        <dbReference type="ARBA" id="ARBA00023136"/>
    </source>
</evidence>
<keyword evidence="1" id="KW-0813">Transport</keyword>
<dbReference type="Proteomes" id="UP001165427">
    <property type="component" value="Unassembled WGS sequence"/>
</dbReference>
<dbReference type="InterPro" id="IPR050334">
    <property type="entry name" value="Molybdenum_import_ModC"/>
</dbReference>
<dbReference type="PROSITE" id="PS50893">
    <property type="entry name" value="ABC_TRANSPORTER_2"/>
    <property type="match status" value="1"/>
</dbReference>
<dbReference type="Gene3D" id="3.40.50.300">
    <property type="entry name" value="P-loop containing nucleotide triphosphate hydrolases"/>
    <property type="match status" value="1"/>
</dbReference>
<keyword evidence="13" id="KW-1185">Reference proteome</keyword>
<dbReference type="InterPro" id="IPR004606">
    <property type="entry name" value="Mop_domain"/>
</dbReference>
<dbReference type="SUPFAM" id="SSF50331">
    <property type="entry name" value="MOP-like"/>
    <property type="match status" value="1"/>
</dbReference>
<dbReference type="InterPro" id="IPR005116">
    <property type="entry name" value="Transp-assoc_OB_typ1"/>
</dbReference>
<dbReference type="EMBL" id="JALJRB010000003">
    <property type="protein sequence ID" value="MCJ8499803.1"/>
    <property type="molecule type" value="Genomic_DNA"/>
</dbReference>
<dbReference type="GO" id="GO:0016020">
    <property type="term" value="C:membrane"/>
    <property type="evidence" value="ECO:0007669"/>
    <property type="project" value="InterPro"/>
</dbReference>
<evidence type="ECO:0000256" key="6">
    <source>
        <dbReference type="ARBA" id="ARBA00022840"/>
    </source>
</evidence>
<dbReference type="InterPro" id="IPR008995">
    <property type="entry name" value="Mo/tungstate-bd_C_term_dom"/>
</dbReference>
<dbReference type="PROSITE" id="PS00211">
    <property type="entry name" value="ABC_TRANSPORTER_1"/>
    <property type="match status" value="1"/>
</dbReference>
<keyword evidence="6 12" id="KW-0067">ATP-binding</keyword>
<keyword evidence="2" id="KW-1003">Cell membrane</keyword>
<gene>
    <name evidence="12" type="primary">modC</name>
    <name evidence="12" type="ORF">MRX98_04395</name>
</gene>
<keyword evidence="4" id="KW-0997">Cell inner membrane</keyword>
<evidence type="ECO:0000259" key="11">
    <source>
        <dbReference type="PROSITE" id="PS51866"/>
    </source>
</evidence>
<evidence type="ECO:0000256" key="4">
    <source>
        <dbReference type="ARBA" id="ARBA00022519"/>
    </source>
</evidence>
<evidence type="ECO:0000256" key="9">
    <source>
        <dbReference type="PROSITE-ProRule" id="PRU01213"/>
    </source>
</evidence>
<evidence type="ECO:0000256" key="1">
    <source>
        <dbReference type="ARBA" id="ARBA00022448"/>
    </source>
</evidence>
<evidence type="ECO:0000313" key="12">
    <source>
        <dbReference type="EMBL" id="MCJ8499803.1"/>
    </source>
</evidence>
<dbReference type="RefSeq" id="WP_246903315.1">
    <property type="nucleotide sequence ID" value="NZ_JALJRB010000003.1"/>
</dbReference>
<name>A0AA41R0R1_9BACT</name>
<dbReference type="InterPro" id="IPR017871">
    <property type="entry name" value="ABC_transporter-like_CS"/>
</dbReference>
<keyword evidence="3 9" id="KW-0500">Molybdenum</keyword>
<evidence type="ECO:0000259" key="10">
    <source>
        <dbReference type="PROSITE" id="PS50893"/>
    </source>
</evidence>
<evidence type="ECO:0000256" key="7">
    <source>
        <dbReference type="ARBA" id="ARBA00022967"/>
    </source>
</evidence>
<evidence type="ECO:0000256" key="3">
    <source>
        <dbReference type="ARBA" id="ARBA00022505"/>
    </source>
</evidence>
<keyword evidence="8" id="KW-0472">Membrane</keyword>
<evidence type="ECO:0000256" key="2">
    <source>
        <dbReference type="ARBA" id="ARBA00022475"/>
    </source>
</evidence>
<dbReference type="Gene3D" id="2.40.50.100">
    <property type="match status" value="1"/>
</dbReference>
<dbReference type="GO" id="GO:0016887">
    <property type="term" value="F:ATP hydrolysis activity"/>
    <property type="evidence" value="ECO:0007669"/>
    <property type="project" value="InterPro"/>
</dbReference>
<dbReference type="SMART" id="SM00382">
    <property type="entry name" value="AAA"/>
    <property type="match status" value="1"/>
</dbReference>
<keyword evidence="5" id="KW-0547">Nucleotide-binding</keyword>
<dbReference type="PROSITE" id="PS51866">
    <property type="entry name" value="MOP"/>
    <property type="match status" value="1"/>
</dbReference>
<dbReference type="NCBIfam" id="TIGR02142">
    <property type="entry name" value="modC_ABC"/>
    <property type="match status" value="1"/>
</dbReference>
<organism evidence="12 13">
    <name type="scientific">Desulfatitalea alkaliphila</name>
    <dbReference type="NCBI Taxonomy" id="2929485"/>
    <lineage>
        <taxon>Bacteria</taxon>
        <taxon>Pseudomonadati</taxon>
        <taxon>Thermodesulfobacteriota</taxon>
        <taxon>Desulfobacteria</taxon>
        <taxon>Desulfobacterales</taxon>
        <taxon>Desulfosarcinaceae</taxon>
        <taxon>Desulfatitalea</taxon>
    </lineage>
</organism>